<name>A0A1Y1XJI2_9FUNG</name>
<reference evidence="1 2" key="1">
    <citation type="submission" date="2016-08" db="EMBL/GenBank/DDBJ databases">
        <title>A Parts List for Fungal Cellulosomes Revealed by Comparative Genomics.</title>
        <authorList>
            <consortium name="DOE Joint Genome Institute"/>
            <person name="Haitjema C.H."/>
            <person name="Gilmore S.P."/>
            <person name="Henske J.K."/>
            <person name="Solomon K.V."/>
            <person name="De Groot R."/>
            <person name="Kuo A."/>
            <person name="Mondo S.J."/>
            <person name="Salamov A.A."/>
            <person name="Labutti K."/>
            <person name="Zhao Z."/>
            <person name="Chiniquy J."/>
            <person name="Barry K."/>
            <person name="Brewer H.M."/>
            <person name="Purvine S.O."/>
            <person name="Wright A.T."/>
            <person name="Boxma B."/>
            <person name="Van Alen T."/>
            <person name="Hackstein J.H."/>
            <person name="Baker S.E."/>
            <person name="Grigoriev I.V."/>
            <person name="O'Malley M.A."/>
        </authorList>
    </citation>
    <scope>NUCLEOTIDE SEQUENCE [LARGE SCALE GENOMIC DNA]</scope>
    <source>
        <strain evidence="1 2">S4</strain>
    </source>
</reference>
<organism evidence="1 2">
    <name type="scientific">Anaeromyces robustus</name>
    <dbReference type="NCBI Taxonomy" id="1754192"/>
    <lineage>
        <taxon>Eukaryota</taxon>
        <taxon>Fungi</taxon>
        <taxon>Fungi incertae sedis</taxon>
        <taxon>Chytridiomycota</taxon>
        <taxon>Chytridiomycota incertae sedis</taxon>
        <taxon>Neocallimastigomycetes</taxon>
        <taxon>Neocallimastigales</taxon>
        <taxon>Neocallimastigaceae</taxon>
        <taxon>Anaeromyces</taxon>
    </lineage>
</organism>
<evidence type="ECO:0000313" key="2">
    <source>
        <dbReference type="Proteomes" id="UP000193944"/>
    </source>
</evidence>
<dbReference type="AlphaFoldDB" id="A0A1Y1XJI2"/>
<comment type="caution">
    <text evidence="1">The sequence shown here is derived from an EMBL/GenBank/DDBJ whole genome shotgun (WGS) entry which is preliminary data.</text>
</comment>
<protein>
    <submittedName>
        <fullName evidence="1">Uncharacterized protein</fullName>
    </submittedName>
</protein>
<feature type="non-terminal residue" evidence="1">
    <location>
        <position position="230"/>
    </location>
</feature>
<dbReference type="EMBL" id="MCFG01000028">
    <property type="protein sequence ID" value="ORX85919.1"/>
    <property type="molecule type" value="Genomic_DNA"/>
</dbReference>
<reference evidence="1 2" key="2">
    <citation type="submission" date="2016-08" db="EMBL/GenBank/DDBJ databases">
        <title>Pervasive Adenine N6-methylation of Active Genes in Fungi.</title>
        <authorList>
            <consortium name="DOE Joint Genome Institute"/>
            <person name="Mondo S.J."/>
            <person name="Dannebaum R.O."/>
            <person name="Kuo R.C."/>
            <person name="Labutti K."/>
            <person name="Haridas S."/>
            <person name="Kuo A."/>
            <person name="Salamov A."/>
            <person name="Ahrendt S.R."/>
            <person name="Lipzen A."/>
            <person name="Sullivan W."/>
            <person name="Andreopoulos W.B."/>
            <person name="Clum A."/>
            <person name="Lindquist E."/>
            <person name="Daum C."/>
            <person name="Ramamoorthy G.K."/>
            <person name="Gryganskyi A."/>
            <person name="Culley D."/>
            <person name="Magnuson J.K."/>
            <person name="James T.Y."/>
            <person name="O'Malley M.A."/>
            <person name="Stajich J.E."/>
            <person name="Spatafora J.W."/>
            <person name="Visel A."/>
            <person name="Grigoriev I.V."/>
        </authorList>
    </citation>
    <scope>NUCLEOTIDE SEQUENCE [LARGE SCALE GENOMIC DNA]</scope>
    <source>
        <strain evidence="1 2">S4</strain>
    </source>
</reference>
<dbReference type="OrthoDB" id="10434360at2759"/>
<gene>
    <name evidence="1" type="ORF">BCR32DRAFT_325222</name>
</gene>
<sequence length="230" mass="26742">MLNHDINKKIDLKKGRNKIIKDLDDKYYSKALLIDKQLILQDIYKTPKPKKVQDDSKDEEINIFDNNNNECFEIRYLILKKLLEASSKEIMEKQKKDESAKKESFNFETGLIKNIKKNIKRASSPAPSDSSTLSTLSLLSFQRKINEKSGSLLHNSKKTLLTKKKSKSNKIAEQNKTNLWHLTKKAVADKLHIDPKDKKNFNTVRTKVYRSSLYVIKEKMNKEEISNDIL</sequence>
<accession>A0A1Y1XJI2</accession>
<proteinExistence type="predicted"/>
<dbReference type="Proteomes" id="UP000193944">
    <property type="component" value="Unassembled WGS sequence"/>
</dbReference>
<evidence type="ECO:0000313" key="1">
    <source>
        <dbReference type="EMBL" id="ORX85919.1"/>
    </source>
</evidence>
<keyword evidence="2" id="KW-1185">Reference proteome</keyword>